<accession>A0A4W5PDB8</accession>
<evidence type="ECO:0000313" key="2">
    <source>
        <dbReference type="Ensembl" id="ENSHHUP00000061462.1"/>
    </source>
</evidence>
<name>A0A4W5PDB8_9TELE</name>
<organism evidence="2 3">
    <name type="scientific">Hucho hucho</name>
    <name type="common">huchen</name>
    <dbReference type="NCBI Taxonomy" id="62062"/>
    <lineage>
        <taxon>Eukaryota</taxon>
        <taxon>Metazoa</taxon>
        <taxon>Chordata</taxon>
        <taxon>Craniata</taxon>
        <taxon>Vertebrata</taxon>
        <taxon>Euteleostomi</taxon>
        <taxon>Actinopterygii</taxon>
        <taxon>Neopterygii</taxon>
        <taxon>Teleostei</taxon>
        <taxon>Protacanthopterygii</taxon>
        <taxon>Salmoniformes</taxon>
        <taxon>Salmonidae</taxon>
        <taxon>Salmoninae</taxon>
        <taxon>Hucho</taxon>
    </lineage>
</organism>
<evidence type="ECO:0000256" key="1">
    <source>
        <dbReference type="SAM" id="SignalP"/>
    </source>
</evidence>
<keyword evidence="3" id="KW-1185">Reference proteome</keyword>
<dbReference type="AlphaFoldDB" id="A0A4W5PDB8"/>
<reference evidence="2" key="3">
    <citation type="submission" date="2025-09" db="UniProtKB">
        <authorList>
            <consortium name="Ensembl"/>
        </authorList>
    </citation>
    <scope>IDENTIFICATION</scope>
</reference>
<keyword evidence="1" id="KW-0732">Signal</keyword>
<proteinExistence type="predicted"/>
<reference evidence="3" key="1">
    <citation type="submission" date="2018-06" db="EMBL/GenBank/DDBJ databases">
        <title>Genome assembly of Danube salmon.</title>
        <authorList>
            <person name="Macqueen D.J."/>
            <person name="Gundappa M.K."/>
        </authorList>
    </citation>
    <scope>NUCLEOTIDE SEQUENCE [LARGE SCALE GENOMIC DNA]</scope>
</reference>
<dbReference type="GeneTree" id="ENSGT00990000204094"/>
<dbReference type="Proteomes" id="UP000314982">
    <property type="component" value="Unassembled WGS sequence"/>
</dbReference>
<evidence type="ECO:0000313" key="3">
    <source>
        <dbReference type="Proteomes" id="UP000314982"/>
    </source>
</evidence>
<sequence>MGACSVKIGILVVVDGAAADDPMPADNVDIALVIEEQVIIQELYNVPNAFATLIGLLYCLNMDYPKCLRYTFKVVQKILLKIGAENCTAKVHGLKNRLLLHSENVYCMLDFFFTLNTNLS</sequence>
<reference evidence="2" key="2">
    <citation type="submission" date="2025-08" db="UniProtKB">
        <authorList>
            <consortium name="Ensembl"/>
        </authorList>
    </citation>
    <scope>IDENTIFICATION</scope>
</reference>
<feature type="chain" id="PRO_5021408858" evidence="1">
    <location>
        <begin position="20"/>
        <end position="120"/>
    </location>
</feature>
<dbReference type="Ensembl" id="ENSHHUT00000063548.1">
    <property type="protein sequence ID" value="ENSHHUP00000061462.1"/>
    <property type="gene ID" value="ENSHHUG00000036426.1"/>
</dbReference>
<feature type="signal peptide" evidence="1">
    <location>
        <begin position="1"/>
        <end position="19"/>
    </location>
</feature>
<dbReference type="PANTHER" id="PTHR31025">
    <property type="entry name" value="SI:CH211-196P9.1-RELATED"/>
    <property type="match status" value="1"/>
</dbReference>
<protein>
    <submittedName>
        <fullName evidence="2">Uncharacterized protein</fullName>
    </submittedName>
</protein>
<dbReference type="PANTHER" id="PTHR31025:SF19">
    <property type="entry name" value="SI:CH73-42K18.1-RELATED"/>
    <property type="match status" value="1"/>
</dbReference>